<evidence type="ECO:0000259" key="3">
    <source>
        <dbReference type="PROSITE" id="PS51186"/>
    </source>
</evidence>
<keyword evidence="1 4" id="KW-0808">Transferase</keyword>
<keyword evidence="2 4" id="KW-0012">Acyltransferase</keyword>
<dbReference type="RefSeq" id="WP_090683047.1">
    <property type="nucleotide sequence ID" value="NZ_CADERL010000022.1"/>
</dbReference>
<dbReference type="PANTHER" id="PTHR43877">
    <property type="entry name" value="AMINOALKYLPHOSPHONATE N-ACETYLTRANSFERASE-RELATED-RELATED"/>
    <property type="match status" value="1"/>
</dbReference>
<evidence type="ECO:0000313" key="4">
    <source>
        <dbReference type="EMBL" id="SDG34757.1"/>
    </source>
</evidence>
<dbReference type="InterPro" id="IPR050832">
    <property type="entry name" value="Bact_Acetyltransf"/>
</dbReference>
<proteinExistence type="predicted"/>
<evidence type="ECO:0000256" key="2">
    <source>
        <dbReference type="ARBA" id="ARBA00023315"/>
    </source>
</evidence>
<dbReference type="Gene3D" id="3.40.630.30">
    <property type="match status" value="1"/>
</dbReference>
<evidence type="ECO:0000313" key="5">
    <source>
        <dbReference type="Proteomes" id="UP000199706"/>
    </source>
</evidence>
<dbReference type="Pfam" id="PF00583">
    <property type="entry name" value="Acetyltransf_1"/>
    <property type="match status" value="1"/>
</dbReference>
<dbReference type="PROSITE" id="PS51186">
    <property type="entry name" value="GNAT"/>
    <property type="match status" value="1"/>
</dbReference>
<evidence type="ECO:0000256" key="1">
    <source>
        <dbReference type="ARBA" id="ARBA00022679"/>
    </source>
</evidence>
<dbReference type="OrthoDB" id="8595358at2"/>
<organism evidence="4 5">
    <name type="scientific">Paraburkholderia phenazinium</name>
    <dbReference type="NCBI Taxonomy" id="60549"/>
    <lineage>
        <taxon>Bacteria</taxon>
        <taxon>Pseudomonadati</taxon>
        <taxon>Pseudomonadota</taxon>
        <taxon>Betaproteobacteria</taxon>
        <taxon>Burkholderiales</taxon>
        <taxon>Burkholderiaceae</taxon>
        <taxon>Paraburkholderia</taxon>
    </lineage>
</organism>
<reference evidence="4 5" key="1">
    <citation type="submission" date="2016-10" db="EMBL/GenBank/DDBJ databases">
        <authorList>
            <person name="de Groot N.N."/>
        </authorList>
    </citation>
    <scope>NUCLEOTIDE SEQUENCE [LARGE SCALE GENOMIC DNA]</scope>
    <source>
        <strain evidence="4 5">LMG 2247</strain>
    </source>
</reference>
<dbReference type="PANTHER" id="PTHR43877:SF1">
    <property type="entry name" value="ACETYLTRANSFERASE"/>
    <property type="match status" value="1"/>
</dbReference>
<dbReference type="SUPFAM" id="SSF55729">
    <property type="entry name" value="Acyl-CoA N-acyltransferases (Nat)"/>
    <property type="match status" value="1"/>
</dbReference>
<sequence>MLIEIREARADDAEAIASVHVATWQAAYEGIVPAQFLTALSVEARTEGWRKALEKGRIRVLLAHAGNVPVGWICFGACRDADKDSQWAEVEAFYVLPAFWGQGVGRRLNDAARAVLREAGYKNVALWVLAENLRAKAFYERVGFVADGASKSIEIGGASLAELRYYRALAD</sequence>
<name>A0A1G7THC5_9BURK</name>
<dbReference type="CDD" id="cd04301">
    <property type="entry name" value="NAT_SF"/>
    <property type="match status" value="1"/>
</dbReference>
<feature type="domain" description="N-acetyltransferase" evidence="3">
    <location>
        <begin position="3"/>
        <end position="170"/>
    </location>
</feature>
<protein>
    <submittedName>
        <fullName evidence="4">L-amino acid N-acyltransferase YncA</fullName>
    </submittedName>
</protein>
<accession>A0A1G7THC5</accession>
<dbReference type="InterPro" id="IPR016181">
    <property type="entry name" value="Acyl_CoA_acyltransferase"/>
</dbReference>
<dbReference type="EMBL" id="FNCJ01000003">
    <property type="protein sequence ID" value="SDG34757.1"/>
    <property type="molecule type" value="Genomic_DNA"/>
</dbReference>
<dbReference type="Proteomes" id="UP000199706">
    <property type="component" value="Unassembled WGS sequence"/>
</dbReference>
<dbReference type="InterPro" id="IPR000182">
    <property type="entry name" value="GNAT_dom"/>
</dbReference>
<gene>
    <name evidence="4" type="ORF">SAMN05216466_10323</name>
</gene>
<dbReference type="AlphaFoldDB" id="A0A1G7THC5"/>
<dbReference type="GO" id="GO:0016747">
    <property type="term" value="F:acyltransferase activity, transferring groups other than amino-acyl groups"/>
    <property type="evidence" value="ECO:0007669"/>
    <property type="project" value="InterPro"/>
</dbReference>